<evidence type="ECO:0000256" key="1">
    <source>
        <dbReference type="SAM" id="MobiDB-lite"/>
    </source>
</evidence>
<dbReference type="SUPFAM" id="SSF51261">
    <property type="entry name" value="Duplicated hybrid motif"/>
    <property type="match status" value="1"/>
</dbReference>
<reference evidence="3 4" key="1">
    <citation type="submission" date="2020-03" db="EMBL/GenBank/DDBJ databases">
        <title>Draft genome of Streptomyces sp. ventii, isolated from the Axial Seamount in the Pacific Ocean, and resequencing of the two type strains Streptomyces lonarensis strain NCL 716 and Streptomyces bohaiensis strain 11A07.</title>
        <authorList>
            <person name="Loughran R.M."/>
            <person name="Pfannmuller K.M."/>
            <person name="Wasson B.J."/>
            <person name="Deadmond M.C."/>
            <person name="Paddock B.E."/>
            <person name="Koyack M.J."/>
            <person name="Gallegos D.A."/>
            <person name="Mitchell E.A."/>
            <person name="Ushijima B."/>
            <person name="Saw J.H."/>
            <person name="Mcphail K.L."/>
            <person name="Videau P."/>
        </authorList>
    </citation>
    <scope>NUCLEOTIDE SEQUENCE [LARGE SCALE GENOMIC DNA]</scope>
    <source>
        <strain evidence="4">5675061</strain>
    </source>
</reference>
<feature type="domain" description="M23ase beta-sheet core" evidence="2">
    <location>
        <begin position="64"/>
        <end position="158"/>
    </location>
</feature>
<comment type="caution">
    <text evidence="3">The sequence shown here is derived from an EMBL/GenBank/DDBJ whole genome shotgun (WGS) entry which is preliminary data.</text>
</comment>
<dbReference type="Gene3D" id="2.70.70.10">
    <property type="entry name" value="Glucose Permease (Domain IIA)"/>
    <property type="match status" value="1"/>
</dbReference>
<feature type="region of interest" description="Disordered" evidence="1">
    <location>
        <begin position="1"/>
        <end position="34"/>
    </location>
</feature>
<dbReference type="InterPro" id="IPR016047">
    <property type="entry name" value="M23ase_b-sheet_dom"/>
</dbReference>
<feature type="region of interest" description="Disordered" evidence="1">
    <location>
        <begin position="181"/>
        <end position="294"/>
    </location>
</feature>
<gene>
    <name evidence="3" type="ORF">HCJ92_04360</name>
</gene>
<evidence type="ECO:0000313" key="4">
    <source>
        <dbReference type="Proteomes" id="UP000746503"/>
    </source>
</evidence>
<accession>A0ABX1ALM9</accession>
<dbReference type="EMBL" id="JAAVJB010000018">
    <property type="protein sequence ID" value="NJP65538.1"/>
    <property type="molecule type" value="Genomic_DNA"/>
</dbReference>
<feature type="compositionally biased region" description="Low complexity" evidence="1">
    <location>
        <begin position="25"/>
        <end position="34"/>
    </location>
</feature>
<evidence type="ECO:0000259" key="2">
    <source>
        <dbReference type="Pfam" id="PF01551"/>
    </source>
</evidence>
<sequence>MPPRPEGDGEQPSPSPAAGPGGGPVPAAAAARPWFPGSGGDWPLSPAPALLRLWEPPAAPWAPGHRGVDLAARSGDDVHAAVDGRVTFAGRVAGRDVLVIAVAGTGLRMTHEPVTARVAAGTTVRRGEVVGVVSGGPFHCAEGCVHWGLLDGSTYLDPLSLLRRGPSRLLPVLDVPLPERTEDVRSGGAAHRVTGRRAAARTPSPRAAVTAGRGGATRPPRGAVRRAATGPRGGRRVAEPGALRRPGAPATASPRGSALTRGRLSAPTVPSGRRDRDGPDPPGRGARVVARPWR</sequence>
<dbReference type="CDD" id="cd12797">
    <property type="entry name" value="M23_peptidase"/>
    <property type="match status" value="1"/>
</dbReference>
<name>A0ABX1ALM9_9ACTN</name>
<proteinExistence type="predicted"/>
<organism evidence="3 4">
    <name type="scientific">Streptomyces spiramenti</name>
    <dbReference type="NCBI Taxonomy" id="2720606"/>
    <lineage>
        <taxon>Bacteria</taxon>
        <taxon>Bacillati</taxon>
        <taxon>Actinomycetota</taxon>
        <taxon>Actinomycetes</taxon>
        <taxon>Kitasatosporales</taxon>
        <taxon>Streptomycetaceae</taxon>
        <taxon>Streptomyces</taxon>
    </lineage>
</organism>
<dbReference type="InterPro" id="IPR011055">
    <property type="entry name" value="Dup_hybrid_motif"/>
</dbReference>
<feature type="compositionally biased region" description="Low complexity" evidence="1">
    <location>
        <begin position="200"/>
        <end position="230"/>
    </location>
</feature>
<keyword evidence="4" id="KW-1185">Reference proteome</keyword>
<protein>
    <submittedName>
        <fullName evidence="3">Peptidoglycan DD-metalloendopeptidase family protein</fullName>
    </submittedName>
</protein>
<evidence type="ECO:0000313" key="3">
    <source>
        <dbReference type="EMBL" id="NJP65538.1"/>
    </source>
</evidence>
<dbReference type="Pfam" id="PF01551">
    <property type="entry name" value="Peptidase_M23"/>
    <property type="match status" value="1"/>
</dbReference>
<dbReference type="Proteomes" id="UP000746503">
    <property type="component" value="Unassembled WGS sequence"/>
</dbReference>
<dbReference type="RefSeq" id="WP_167932066.1">
    <property type="nucleotide sequence ID" value="NZ_JAAVJB010000018.1"/>
</dbReference>